<dbReference type="Proteomes" id="UP000818266">
    <property type="component" value="Unassembled WGS sequence"/>
</dbReference>
<sequence length="405" mass="40996">MTGTFGGHPRGSREYRRLLAALFIAGVATFTQLWSAQGVLPQIARDLEVGPATAALTVSGTTAGLAAAVLPWSWVADRIGRLAAMRIALVGASALGLLAPLAPSIELLVGVRMVEGVALGGLPAVALTYLSEEVDRRHAGVAAATYVAGTSVGGLTGRLVAAPVAELSDWRGGLAVAAAVAAVAAVVFLLLAPRARGFQPGTVRGARHIVSVVRTLSRDRVVVALWLQGALLMGALVTMYNYLGFHLEEAPFGLPPAVASLLFTAYLAGTLSSRMAGALVDRVGRRGVLLASGALVLVGAVLTLVPVLAVVIVGLVALTAGFFAGHAVASGWIGARASVGRAQATSIYTLSYYAGSSAAGWLGGVLFVVGDWPAVVALVVVLAIAALLVAGVAAREHPASSDAAQ</sequence>
<dbReference type="SUPFAM" id="SSF103473">
    <property type="entry name" value="MFS general substrate transporter"/>
    <property type="match status" value="1"/>
</dbReference>
<keyword evidence="3" id="KW-0813">Transport</keyword>
<keyword evidence="6 8" id="KW-1133">Transmembrane helix</keyword>
<dbReference type="InterPro" id="IPR005829">
    <property type="entry name" value="Sugar_transporter_CS"/>
</dbReference>
<feature type="transmembrane region" description="Helical" evidence="8">
    <location>
        <begin position="142"/>
        <end position="161"/>
    </location>
</feature>
<feature type="transmembrane region" description="Helical" evidence="8">
    <location>
        <begin position="288"/>
        <end position="309"/>
    </location>
</feature>
<accession>A0A9E5JVM8</accession>
<evidence type="ECO:0000256" key="1">
    <source>
        <dbReference type="ARBA" id="ARBA00004651"/>
    </source>
</evidence>
<dbReference type="Gene3D" id="1.20.1250.20">
    <property type="entry name" value="MFS general substrate transporter like domains"/>
    <property type="match status" value="2"/>
</dbReference>
<comment type="similarity">
    <text evidence="2">Belongs to the major facilitator superfamily.</text>
</comment>
<evidence type="ECO:0000313" key="11">
    <source>
        <dbReference type="Proteomes" id="UP000818266"/>
    </source>
</evidence>
<organism evidence="10 11">
    <name type="scientific">Microcella pacifica</name>
    <dbReference type="NCBI Taxonomy" id="2591847"/>
    <lineage>
        <taxon>Bacteria</taxon>
        <taxon>Bacillati</taxon>
        <taxon>Actinomycetota</taxon>
        <taxon>Actinomycetes</taxon>
        <taxon>Micrococcales</taxon>
        <taxon>Microbacteriaceae</taxon>
        <taxon>Microcella</taxon>
    </lineage>
</organism>
<keyword evidence="11" id="KW-1185">Reference proteome</keyword>
<dbReference type="InterPro" id="IPR020846">
    <property type="entry name" value="MFS_dom"/>
</dbReference>
<comment type="caution">
    <text evidence="10">The sequence shown here is derived from an EMBL/GenBank/DDBJ whole genome shotgun (WGS) entry which is preliminary data.</text>
</comment>
<dbReference type="GO" id="GO:0022857">
    <property type="term" value="F:transmembrane transporter activity"/>
    <property type="evidence" value="ECO:0007669"/>
    <property type="project" value="InterPro"/>
</dbReference>
<feature type="transmembrane region" description="Helical" evidence="8">
    <location>
        <begin position="111"/>
        <end position="130"/>
    </location>
</feature>
<feature type="transmembrane region" description="Helical" evidence="8">
    <location>
        <begin position="254"/>
        <end position="276"/>
    </location>
</feature>
<reference evidence="10 11" key="1">
    <citation type="submission" date="2020-03" db="EMBL/GenBank/DDBJ databases">
        <title>Chryseoglobus sp. isolated from a deep-sea seamount.</title>
        <authorList>
            <person name="Zhang D.-C."/>
        </authorList>
    </citation>
    <scope>NUCLEOTIDE SEQUENCE [LARGE SCALE GENOMIC DNA]</scope>
    <source>
        <strain evidence="10 11">KN1116</strain>
    </source>
</reference>
<feature type="domain" description="Major facilitator superfamily (MFS) profile" evidence="9">
    <location>
        <begin position="18"/>
        <end position="397"/>
    </location>
</feature>
<dbReference type="InterPro" id="IPR036259">
    <property type="entry name" value="MFS_trans_sf"/>
</dbReference>
<keyword evidence="5 8" id="KW-0812">Transmembrane</keyword>
<name>A0A9E5JVM8_9MICO</name>
<feature type="transmembrane region" description="Helical" evidence="8">
    <location>
        <begin position="173"/>
        <end position="192"/>
    </location>
</feature>
<feature type="transmembrane region" description="Helical" evidence="8">
    <location>
        <begin position="54"/>
        <end position="75"/>
    </location>
</feature>
<evidence type="ECO:0000256" key="6">
    <source>
        <dbReference type="ARBA" id="ARBA00022989"/>
    </source>
</evidence>
<keyword evidence="4" id="KW-1003">Cell membrane</keyword>
<dbReference type="PANTHER" id="PTHR43271">
    <property type="entry name" value="BLL2771 PROTEIN"/>
    <property type="match status" value="1"/>
</dbReference>
<dbReference type="CDD" id="cd17324">
    <property type="entry name" value="MFS_NepI_like"/>
    <property type="match status" value="1"/>
</dbReference>
<evidence type="ECO:0000313" key="10">
    <source>
        <dbReference type="EMBL" id="NHF63223.1"/>
    </source>
</evidence>
<evidence type="ECO:0000256" key="2">
    <source>
        <dbReference type="ARBA" id="ARBA00008335"/>
    </source>
</evidence>
<feature type="transmembrane region" description="Helical" evidence="8">
    <location>
        <begin position="347"/>
        <end position="369"/>
    </location>
</feature>
<dbReference type="AlphaFoldDB" id="A0A9E5JVM8"/>
<dbReference type="RefSeq" id="WP_152583626.1">
    <property type="nucleotide sequence ID" value="NZ_VIKT02000012.1"/>
</dbReference>
<protein>
    <submittedName>
        <fullName evidence="10">MFS transporter</fullName>
    </submittedName>
</protein>
<feature type="transmembrane region" description="Helical" evidence="8">
    <location>
        <begin position="221"/>
        <end position="242"/>
    </location>
</feature>
<dbReference type="PROSITE" id="PS00216">
    <property type="entry name" value="SUGAR_TRANSPORT_1"/>
    <property type="match status" value="1"/>
</dbReference>
<dbReference type="OrthoDB" id="63984at2"/>
<feature type="transmembrane region" description="Helical" evidence="8">
    <location>
        <begin position="315"/>
        <end position="335"/>
    </location>
</feature>
<proteinExistence type="inferred from homology"/>
<keyword evidence="7 8" id="KW-0472">Membrane</keyword>
<dbReference type="InterPro" id="IPR011701">
    <property type="entry name" value="MFS"/>
</dbReference>
<feature type="transmembrane region" description="Helical" evidence="8">
    <location>
        <begin position="87"/>
        <end position="105"/>
    </location>
</feature>
<dbReference type="PANTHER" id="PTHR43271:SF1">
    <property type="entry name" value="INNER MEMBRANE TRANSPORT PROTEIN YNFM"/>
    <property type="match status" value="1"/>
</dbReference>
<evidence type="ECO:0000256" key="4">
    <source>
        <dbReference type="ARBA" id="ARBA00022475"/>
    </source>
</evidence>
<evidence type="ECO:0000256" key="7">
    <source>
        <dbReference type="ARBA" id="ARBA00023136"/>
    </source>
</evidence>
<dbReference type="Pfam" id="PF07690">
    <property type="entry name" value="MFS_1"/>
    <property type="match status" value="2"/>
</dbReference>
<dbReference type="GO" id="GO:0005886">
    <property type="term" value="C:plasma membrane"/>
    <property type="evidence" value="ECO:0007669"/>
    <property type="project" value="UniProtKB-SubCell"/>
</dbReference>
<evidence type="ECO:0000259" key="9">
    <source>
        <dbReference type="PROSITE" id="PS50850"/>
    </source>
</evidence>
<evidence type="ECO:0000256" key="5">
    <source>
        <dbReference type="ARBA" id="ARBA00022692"/>
    </source>
</evidence>
<dbReference type="PROSITE" id="PS50850">
    <property type="entry name" value="MFS"/>
    <property type="match status" value="1"/>
</dbReference>
<evidence type="ECO:0000256" key="3">
    <source>
        <dbReference type="ARBA" id="ARBA00022448"/>
    </source>
</evidence>
<feature type="transmembrane region" description="Helical" evidence="8">
    <location>
        <begin position="375"/>
        <end position="394"/>
    </location>
</feature>
<dbReference type="EMBL" id="VIKT02000012">
    <property type="protein sequence ID" value="NHF63223.1"/>
    <property type="molecule type" value="Genomic_DNA"/>
</dbReference>
<feature type="transmembrane region" description="Helical" evidence="8">
    <location>
        <begin position="18"/>
        <end position="34"/>
    </location>
</feature>
<comment type="subcellular location">
    <subcellularLocation>
        <location evidence="1">Cell membrane</location>
        <topology evidence="1">Multi-pass membrane protein</topology>
    </subcellularLocation>
</comment>
<gene>
    <name evidence="10" type="ORF">FK219_008225</name>
</gene>
<evidence type="ECO:0000256" key="8">
    <source>
        <dbReference type="SAM" id="Phobius"/>
    </source>
</evidence>